<keyword evidence="3" id="KW-1185">Reference proteome</keyword>
<organism evidence="2 3">
    <name type="scientific">Gymnopus androsaceus JB14</name>
    <dbReference type="NCBI Taxonomy" id="1447944"/>
    <lineage>
        <taxon>Eukaryota</taxon>
        <taxon>Fungi</taxon>
        <taxon>Dikarya</taxon>
        <taxon>Basidiomycota</taxon>
        <taxon>Agaricomycotina</taxon>
        <taxon>Agaricomycetes</taxon>
        <taxon>Agaricomycetidae</taxon>
        <taxon>Agaricales</taxon>
        <taxon>Marasmiineae</taxon>
        <taxon>Omphalotaceae</taxon>
        <taxon>Gymnopus</taxon>
    </lineage>
</organism>
<evidence type="ECO:0000313" key="2">
    <source>
        <dbReference type="EMBL" id="KAE9400332.1"/>
    </source>
</evidence>
<proteinExistence type="predicted"/>
<keyword evidence="1" id="KW-0732">Signal</keyword>
<protein>
    <submittedName>
        <fullName evidence="2">Uncharacterized protein</fullName>
    </submittedName>
</protein>
<accession>A0A6A4HMZ3</accession>
<name>A0A6A4HMZ3_9AGAR</name>
<sequence>MPTEKRSFVRLLLLWAPLEDYPVSQEWPGPCCNYTTWMDICPSSPRAVITPPMRSTPSPAAANSGPSRITVIPVPSKPASTQIELLPTSRASGAQGHATTIEGSAITILPPKPRNESKTVQAWDTNSFYSFRISTTYPKPTSYPSR</sequence>
<gene>
    <name evidence="2" type="ORF">BT96DRAFT_648395</name>
</gene>
<feature type="chain" id="PRO_5025526299" evidence="1">
    <location>
        <begin position="26"/>
        <end position="146"/>
    </location>
</feature>
<dbReference type="Proteomes" id="UP000799118">
    <property type="component" value="Unassembled WGS sequence"/>
</dbReference>
<feature type="signal peptide" evidence="1">
    <location>
        <begin position="1"/>
        <end position="25"/>
    </location>
</feature>
<reference evidence="2" key="1">
    <citation type="journal article" date="2019" name="Environ. Microbiol.">
        <title>Fungal ecological strategies reflected in gene transcription - a case study of two litter decomposers.</title>
        <authorList>
            <person name="Barbi F."/>
            <person name="Kohler A."/>
            <person name="Barry K."/>
            <person name="Baskaran P."/>
            <person name="Daum C."/>
            <person name="Fauchery L."/>
            <person name="Ihrmark K."/>
            <person name="Kuo A."/>
            <person name="LaButti K."/>
            <person name="Lipzen A."/>
            <person name="Morin E."/>
            <person name="Grigoriev I.V."/>
            <person name="Henrissat B."/>
            <person name="Lindahl B."/>
            <person name="Martin F."/>
        </authorList>
    </citation>
    <scope>NUCLEOTIDE SEQUENCE</scope>
    <source>
        <strain evidence="2">JB14</strain>
    </source>
</reference>
<dbReference type="AlphaFoldDB" id="A0A6A4HMZ3"/>
<evidence type="ECO:0000256" key="1">
    <source>
        <dbReference type="SAM" id="SignalP"/>
    </source>
</evidence>
<dbReference type="EMBL" id="ML769457">
    <property type="protein sequence ID" value="KAE9400332.1"/>
    <property type="molecule type" value="Genomic_DNA"/>
</dbReference>
<evidence type="ECO:0000313" key="3">
    <source>
        <dbReference type="Proteomes" id="UP000799118"/>
    </source>
</evidence>